<evidence type="ECO:0000256" key="1">
    <source>
        <dbReference type="SAM" id="MobiDB-lite"/>
    </source>
</evidence>
<feature type="signal peptide" evidence="2">
    <location>
        <begin position="1"/>
        <end position="25"/>
    </location>
</feature>
<evidence type="ECO:0000256" key="2">
    <source>
        <dbReference type="SAM" id="SignalP"/>
    </source>
</evidence>
<proteinExistence type="predicted"/>
<dbReference type="Pfam" id="PF13688">
    <property type="entry name" value="Reprolysin_5"/>
    <property type="match status" value="1"/>
</dbReference>
<evidence type="ECO:0000313" key="3">
    <source>
        <dbReference type="EMBL" id="QDU83516.1"/>
    </source>
</evidence>
<dbReference type="SUPFAM" id="SSF55486">
    <property type="entry name" value="Metalloproteases ('zincins'), catalytic domain"/>
    <property type="match status" value="1"/>
</dbReference>
<feature type="region of interest" description="Disordered" evidence="1">
    <location>
        <begin position="207"/>
        <end position="244"/>
    </location>
</feature>
<dbReference type="GO" id="GO:0008237">
    <property type="term" value="F:metallopeptidase activity"/>
    <property type="evidence" value="ECO:0007669"/>
    <property type="project" value="InterPro"/>
</dbReference>
<dbReference type="Gene3D" id="3.40.390.10">
    <property type="entry name" value="Collagenase (Catalytic Domain)"/>
    <property type="match status" value="1"/>
</dbReference>
<accession>A0A518CWB2</accession>
<dbReference type="AlphaFoldDB" id="A0A518CWB2"/>
<dbReference type="RefSeq" id="WP_419186258.1">
    <property type="nucleotide sequence ID" value="NZ_CP036290.1"/>
</dbReference>
<dbReference type="InterPro" id="IPR013783">
    <property type="entry name" value="Ig-like_fold"/>
</dbReference>
<sequence precursor="true">MSTNLARRVAGALLAPVALSAFALAAPASDLGGRDTAIFPLVPDLERHMTIDGELLEWLSESSSVLLVETQLPGELEAAFELERVRLPDDRGGLLRVDGEVVGTIASQRSADLSLWRGRVAGRANTDVFMAFSSAGTWGWVRLDNGRTVHLQCGPHPDLGWERTQVAWVEDARLRRPGFEQRFACGARPADGREITGPFVRTDLGHVEKPVGEGDGGAGTGGGSLEGGQGHSGGAVESLGGDGATGGAGGSSALVFGPAPAPAPAAMLQQTLYIAEAVIETDYAYYLEFNNLTVATNYATVLIGACSDKYEQQVGCLWDLASLALYTSGSTDPFSGNSPNSLLAEMKSYWSGSGGLHNLGDFGLVLSGWGGGGVAYLDEVCDNSWGVGSCCSINGNANFPVTGQSSLNWDFVVTTHEAGHIFDAVHTHQFCPPVDHCDANCDGFETCTVGSIMSYCHTCTFAGISNIDPNFHPANVTRIRNTVTSKSCLDVYTPPITEPIVATVSPDTVLALEPDAWPVITFTGQNFASVTGVRVDGVDLVTPFDYQIVDDTTLKVNWRPVSKLGQVTVRITNPGGVTTSFVQVDPRQTPALDMKPSDPSFWVQTAGLDVYMSGRPRDLIWLVLSTTEQPTVLPGLVSLDIGNSLLDYIDLGIHTVSPTKGWVRWGLPFGYNPGLSSGTRLLVQGVVIPFDGVTFPLGTTQVQGLTVLF</sequence>
<feature type="compositionally biased region" description="Gly residues" evidence="1">
    <location>
        <begin position="213"/>
        <end position="233"/>
    </location>
</feature>
<reference evidence="3 4" key="1">
    <citation type="submission" date="2019-02" db="EMBL/GenBank/DDBJ databases">
        <title>Deep-cultivation of Planctomycetes and their phenomic and genomic characterization uncovers novel biology.</title>
        <authorList>
            <person name="Wiegand S."/>
            <person name="Jogler M."/>
            <person name="Boedeker C."/>
            <person name="Pinto D."/>
            <person name="Vollmers J."/>
            <person name="Rivas-Marin E."/>
            <person name="Kohn T."/>
            <person name="Peeters S.H."/>
            <person name="Heuer A."/>
            <person name="Rast P."/>
            <person name="Oberbeckmann S."/>
            <person name="Bunk B."/>
            <person name="Jeske O."/>
            <person name="Meyerdierks A."/>
            <person name="Storesund J.E."/>
            <person name="Kallscheuer N."/>
            <person name="Luecker S."/>
            <person name="Lage O.M."/>
            <person name="Pohl T."/>
            <person name="Merkel B.J."/>
            <person name="Hornburger P."/>
            <person name="Mueller R.-W."/>
            <person name="Bruemmer F."/>
            <person name="Labrenz M."/>
            <person name="Spormann A.M."/>
            <person name="Op den Camp H."/>
            <person name="Overmann J."/>
            <person name="Amann R."/>
            <person name="Jetten M.S.M."/>
            <person name="Mascher T."/>
            <person name="Medema M.H."/>
            <person name="Devos D.P."/>
            <person name="Kaster A.-K."/>
            <person name="Ovreas L."/>
            <person name="Rohde M."/>
            <person name="Galperin M.Y."/>
            <person name="Jogler C."/>
        </authorList>
    </citation>
    <scope>NUCLEOTIDE SEQUENCE [LARGE SCALE GENOMIC DNA]</scope>
    <source>
        <strain evidence="3 4">Pla163</strain>
    </source>
</reference>
<evidence type="ECO:0008006" key="5">
    <source>
        <dbReference type="Google" id="ProtNLM"/>
    </source>
</evidence>
<dbReference type="Gene3D" id="2.60.40.10">
    <property type="entry name" value="Immunoglobulins"/>
    <property type="match status" value="1"/>
</dbReference>
<dbReference type="EMBL" id="CP036290">
    <property type="protein sequence ID" value="QDU83516.1"/>
    <property type="molecule type" value="Genomic_DNA"/>
</dbReference>
<name>A0A518CWB2_9BACT</name>
<feature type="chain" id="PRO_5021815446" description="Peptidase M12B domain-containing protein" evidence="2">
    <location>
        <begin position="26"/>
        <end position="709"/>
    </location>
</feature>
<organism evidence="3 4">
    <name type="scientific">Rohdeia mirabilis</name>
    <dbReference type="NCBI Taxonomy" id="2528008"/>
    <lineage>
        <taxon>Bacteria</taxon>
        <taxon>Pseudomonadati</taxon>
        <taxon>Planctomycetota</taxon>
        <taxon>Planctomycetia</taxon>
        <taxon>Planctomycetia incertae sedis</taxon>
        <taxon>Rohdeia</taxon>
    </lineage>
</organism>
<dbReference type="InterPro" id="IPR024079">
    <property type="entry name" value="MetalloPept_cat_dom_sf"/>
</dbReference>
<gene>
    <name evidence="3" type="ORF">Pla163_06150</name>
</gene>
<keyword evidence="2" id="KW-0732">Signal</keyword>
<keyword evidence="4" id="KW-1185">Reference proteome</keyword>
<dbReference type="Proteomes" id="UP000319342">
    <property type="component" value="Chromosome"/>
</dbReference>
<evidence type="ECO:0000313" key="4">
    <source>
        <dbReference type="Proteomes" id="UP000319342"/>
    </source>
</evidence>
<protein>
    <recommendedName>
        <fullName evidence="5">Peptidase M12B domain-containing protein</fullName>
    </recommendedName>
</protein>